<dbReference type="InterPro" id="IPR009252">
    <property type="entry name" value="Cell_div_ZapB"/>
</dbReference>
<feature type="compositionally biased region" description="Polar residues" evidence="3">
    <location>
        <begin position="101"/>
        <end position="117"/>
    </location>
</feature>
<dbReference type="AlphaFoldDB" id="A0A7T7XJJ1"/>
<dbReference type="GO" id="GO:0005737">
    <property type="term" value="C:cytoplasm"/>
    <property type="evidence" value="ECO:0007669"/>
    <property type="project" value="InterPro"/>
</dbReference>
<reference evidence="4" key="1">
    <citation type="submission" date="2021-01" db="EMBL/GenBank/DDBJ databases">
        <title>Description of Breznakiella homolactica.</title>
        <authorList>
            <person name="Song Y."/>
            <person name="Brune A."/>
        </authorList>
    </citation>
    <scope>NUCLEOTIDE SEQUENCE</scope>
    <source>
        <strain evidence="4">RmG30</strain>
    </source>
</reference>
<dbReference type="RefSeq" id="WP_215624682.1">
    <property type="nucleotide sequence ID" value="NZ_CP067089.2"/>
</dbReference>
<evidence type="ECO:0000313" key="5">
    <source>
        <dbReference type="Proteomes" id="UP000595917"/>
    </source>
</evidence>
<dbReference type="KEGG" id="bhc:JFL75_10410"/>
<gene>
    <name evidence="4" type="primary">zapB</name>
    <name evidence="4" type="ORF">JFL75_10410</name>
</gene>
<dbReference type="Pfam" id="PF06005">
    <property type="entry name" value="ZapB"/>
    <property type="match status" value="1"/>
</dbReference>
<protein>
    <submittedName>
        <fullName evidence="4">Cell division protein ZapB</fullName>
    </submittedName>
</protein>
<evidence type="ECO:0000313" key="4">
    <source>
        <dbReference type="EMBL" id="QQO07377.1"/>
    </source>
</evidence>
<dbReference type="SUPFAM" id="SSF57997">
    <property type="entry name" value="Tropomyosin"/>
    <property type="match status" value="1"/>
</dbReference>
<organism evidence="4 5">
    <name type="scientific">Breznakiella homolactica</name>
    <dbReference type="NCBI Taxonomy" id="2798577"/>
    <lineage>
        <taxon>Bacteria</taxon>
        <taxon>Pseudomonadati</taxon>
        <taxon>Spirochaetota</taxon>
        <taxon>Spirochaetia</taxon>
        <taxon>Spirochaetales</taxon>
        <taxon>Breznakiellaceae</taxon>
        <taxon>Breznakiella</taxon>
    </lineage>
</organism>
<dbReference type="GO" id="GO:0043093">
    <property type="term" value="P:FtsZ-dependent cytokinesis"/>
    <property type="evidence" value="ECO:0007669"/>
    <property type="project" value="InterPro"/>
</dbReference>
<keyword evidence="4" id="KW-0132">Cell division</keyword>
<dbReference type="Proteomes" id="UP000595917">
    <property type="component" value="Chromosome"/>
</dbReference>
<dbReference type="EMBL" id="CP067089">
    <property type="protein sequence ID" value="QQO07377.1"/>
    <property type="molecule type" value="Genomic_DNA"/>
</dbReference>
<dbReference type="GO" id="GO:0090529">
    <property type="term" value="P:cell septum assembly"/>
    <property type="evidence" value="ECO:0007669"/>
    <property type="project" value="InterPro"/>
</dbReference>
<sequence>MVSLEQVKLLETKIAKAIEYIKQVTDENSRLKEKAEGYQRRIDELEEIVRHFKEDQSRIEEGIVSALERLNQFEDAIDHVLSGKEGHEIPAAGAGSGAGTPQGTPLQKNTFQSNGSDTEPENTHSAAEDAAAEDSEEAIMAKLEAEEAAAKAKAAVPEDQTAELDIF</sequence>
<name>A0A7T7XJJ1_9SPIR</name>
<feature type="coiled-coil region" evidence="2">
    <location>
        <begin position="14"/>
        <end position="55"/>
    </location>
</feature>
<accession>A0A7T7XJJ1</accession>
<feature type="region of interest" description="Disordered" evidence="3">
    <location>
        <begin position="81"/>
        <end position="138"/>
    </location>
</feature>
<keyword evidence="1 2" id="KW-0175">Coiled coil</keyword>
<dbReference type="Gene3D" id="1.20.5.340">
    <property type="match status" value="1"/>
</dbReference>
<evidence type="ECO:0000256" key="2">
    <source>
        <dbReference type="SAM" id="Coils"/>
    </source>
</evidence>
<proteinExistence type="predicted"/>
<evidence type="ECO:0000256" key="3">
    <source>
        <dbReference type="SAM" id="MobiDB-lite"/>
    </source>
</evidence>
<keyword evidence="4" id="KW-0131">Cell cycle</keyword>
<keyword evidence="5" id="KW-1185">Reference proteome</keyword>
<evidence type="ECO:0000256" key="1">
    <source>
        <dbReference type="ARBA" id="ARBA00023054"/>
    </source>
</evidence>